<evidence type="ECO:0000256" key="7">
    <source>
        <dbReference type="HAMAP-Rule" id="MF_01224"/>
    </source>
</evidence>
<evidence type="ECO:0000256" key="6">
    <source>
        <dbReference type="ARBA" id="ARBA00055087"/>
    </source>
</evidence>
<dbReference type="KEGG" id="hyj:FHG12_09495"/>
<dbReference type="Gene3D" id="3.30.70.640">
    <property type="entry name" value="Molybdopterin cofactor biosynthesis C (MoaC) domain"/>
    <property type="match status" value="1"/>
</dbReference>
<comment type="pathway">
    <text evidence="2 7">Cofactor biosynthesis; molybdopterin biosynthesis.</text>
</comment>
<evidence type="ECO:0000256" key="5">
    <source>
        <dbReference type="ARBA" id="ARBA00023239"/>
    </source>
</evidence>
<dbReference type="SUPFAM" id="SSF55040">
    <property type="entry name" value="Molybdenum cofactor biosynthesis protein C, MoaC"/>
    <property type="match status" value="1"/>
</dbReference>
<organism evidence="9 10">
    <name type="scientific">Hymenobacter jejuensis</name>
    <dbReference type="NCBI Taxonomy" id="2502781"/>
    <lineage>
        <taxon>Bacteria</taxon>
        <taxon>Pseudomonadati</taxon>
        <taxon>Bacteroidota</taxon>
        <taxon>Cytophagia</taxon>
        <taxon>Cytophagales</taxon>
        <taxon>Hymenobacteraceae</taxon>
        <taxon>Hymenobacter</taxon>
    </lineage>
</organism>
<evidence type="ECO:0000259" key="8">
    <source>
        <dbReference type="Pfam" id="PF01967"/>
    </source>
</evidence>
<dbReference type="EMBL" id="CP040896">
    <property type="protein sequence ID" value="QDA60327.1"/>
    <property type="molecule type" value="Genomic_DNA"/>
</dbReference>
<comment type="catalytic activity">
    <reaction evidence="1 7">
        <text>(8S)-3',8-cyclo-7,8-dihydroguanosine 5'-triphosphate = cyclic pyranopterin phosphate + diphosphate</text>
        <dbReference type="Rhea" id="RHEA:49580"/>
        <dbReference type="ChEBI" id="CHEBI:33019"/>
        <dbReference type="ChEBI" id="CHEBI:59648"/>
        <dbReference type="ChEBI" id="CHEBI:131766"/>
        <dbReference type="EC" id="4.6.1.17"/>
    </reaction>
</comment>
<dbReference type="GO" id="GO:0061798">
    <property type="term" value="F:GTP 3',8'-cyclase activity"/>
    <property type="evidence" value="ECO:0007669"/>
    <property type="project" value="TreeGrafter"/>
</dbReference>
<reference evidence="9 10" key="1">
    <citation type="submission" date="2019-06" db="EMBL/GenBank/DDBJ databases">
        <authorList>
            <person name="Srinivasan S."/>
        </authorList>
    </citation>
    <scope>NUCLEOTIDE SEQUENCE [LARGE SCALE GENOMIC DNA]</scope>
    <source>
        <strain evidence="9 10">17J68-5</strain>
    </source>
</reference>
<dbReference type="Proteomes" id="UP000305398">
    <property type="component" value="Chromosome"/>
</dbReference>
<dbReference type="NCBIfam" id="NF006870">
    <property type="entry name" value="PRK09364.1"/>
    <property type="match status" value="1"/>
</dbReference>
<dbReference type="OrthoDB" id="9794429at2"/>
<name>A0A5B7ZZN1_9BACT</name>
<dbReference type="HAMAP" id="MF_01224_B">
    <property type="entry name" value="MoaC_B"/>
    <property type="match status" value="1"/>
</dbReference>
<dbReference type="RefSeq" id="WP_139515505.1">
    <property type="nucleotide sequence ID" value="NZ_CP040896.1"/>
</dbReference>
<feature type="active site" evidence="7">
    <location>
        <position position="135"/>
    </location>
</feature>
<dbReference type="InterPro" id="IPR047594">
    <property type="entry name" value="MoaC_bact/euk"/>
</dbReference>
<evidence type="ECO:0000313" key="9">
    <source>
        <dbReference type="EMBL" id="QDA60327.1"/>
    </source>
</evidence>
<sequence length="166" mass="17665">MSDTSPNSKLTHLNAAGQPSMVDVGQKAVTRRVAKARSRVVLGAEILKLVQAGDLPSHKGPVFQTAILAGVMAAKKTADLIPLCHPLGLDDCQVRIEVTSHDTITIECTATVTGKTGVEMEALTGASVAALTVYDMCKALSHNILIQETRLIEKTGGKRDFHHVDE</sequence>
<evidence type="ECO:0000256" key="4">
    <source>
        <dbReference type="ARBA" id="ARBA00023150"/>
    </source>
</evidence>
<dbReference type="InterPro" id="IPR023045">
    <property type="entry name" value="MoaC"/>
</dbReference>
<dbReference type="Pfam" id="PF01967">
    <property type="entry name" value="MoaC"/>
    <property type="match status" value="1"/>
</dbReference>
<dbReference type="PANTHER" id="PTHR22960">
    <property type="entry name" value="MOLYBDOPTERIN COFACTOR SYNTHESIS PROTEIN A"/>
    <property type="match status" value="1"/>
</dbReference>
<keyword evidence="10" id="KW-1185">Reference proteome</keyword>
<comment type="function">
    <text evidence="6 7">Catalyzes the conversion of (8S)-3',8-cyclo-7,8-dihydroguanosine 5'-triphosphate to cyclic pyranopterin monophosphate (cPMP).</text>
</comment>
<dbReference type="NCBIfam" id="TIGR00581">
    <property type="entry name" value="moaC"/>
    <property type="match status" value="1"/>
</dbReference>
<dbReference type="InterPro" id="IPR050105">
    <property type="entry name" value="MoCo_biosynth_MoaA/MoaC"/>
</dbReference>
<protein>
    <recommendedName>
        <fullName evidence="3 7">Cyclic pyranopterin monophosphate synthase</fullName>
        <ecNumber evidence="3 7">4.6.1.17</ecNumber>
    </recommendedName>
    <alternativeName>
        <fullName evidence="7">Molybdenum cofactor biosynthesis protein C</fullName>
    </alternativeName>
</protein>
<evidence type="ECO:0000313" key="10">
    <source>
        <dbReference type="Proteomes" id="UP000305398"/>
    </source>
</evidence>
<feature type="binding site" evidence="7">
    <location>
        <begin position="83"/>
        <end position="85"/>
    </location>
    <ligand>
        <name>substrate</name>
    </ligand>
</feature>
<dbReference type="CDD" id="cd01420">
    <property type="entry name" value="MoaC_PE"/>
    <property type="match status" value="1"/>
</dbReference>
<feature type="domain" description="Molybdopterin cofactor biosynthesis C (MoaC)" evidence="8">
    <location>
        <begin position="21"/>
        <end position="157"/>
    </location>
</feature>
<dbReference type="GO" id="GO:0006777">
    <property type="term" value="P:Mo-molybdopterin cofactor biosynthetic process"/>
    <property type="evidence" value="ECO:0007669"/>
    <property type="project" value="UniProtKB-UniRule"/>
</dbReference>
<gene>
    <name evidence="7 9" type="primary">moaC</name>
    <name evidence="9" type="ORF">FHG12_09495</name>
</gene>
<dbReference type="PANTHER" id="PTHR22960:SF0">
    <property type="entry name" value="MOLYBDENUM COFACTOR BIOSYNTHESIS PROTEIN 1"/>
    <property type="match status" value="1"/>
</dbReference>
<dbReference type="InterPro" id="IPR036522">
    <property type="entry name" value="MoaC_sf"/>
</dbReference>
<comment type="similarity">
    <text evidence="7">Belongs to the MoaC family.</text>
</comment>
<keyword evidence="5 7" id="KW-0456">Lyase</keyword>
<dbReference type="GO" id="GO:0061799">
    <property type="term" value="F:cyclic pyranopterin monophosphate synthase activity"/>
    <property type="evidence" value="ECO:0007669"/>
    <property type="project" value="UniProtKB-UniRule"/>
</dbReference>
<evidence type="ECO:0000256" key="1">
    <source>
        <dbReference type="ARBA" id="ARBA00001637"/>
    </source>
</evidence>
<comment type="subunit">
    <text evidence="7">Homohexamer; trimer of dimers.</text>
</comment>
<dbReference type="UniPathway" id="UPA00344"/>
<keyword evidence="4 7" id="KW-0501">Molybdenum cofactor biosynthesis</keyword>
<dbReference type="EC" id="4.6.1.17" evidence="3 7"/>
<dbReference type="AlphaFoldDB" id="A0A5B7ZZN1"/>
<dbReference type="InterPro" id="IPR002820">
    <property type="entry name" value="Mopterin_CF_biosynth-C_dom"/>
</dbReference>
<evidence type="ECO:0000256" key="2">
    <source>
        <dbReference type="ARBA" id="ARBA00005046"/>
    </source>
</evidence>
<proteinExistence type="inferred from homology"/>
<accession>A0A5B7ZZN1</accession>
<evidence type="ECO:0000256" key="3">
    <source>
        <dbReference type="ARBA" id="ARBA00012575"/>
    </source>
</evidence>
<feature type="binding site" evidence="7">
    <location>
        <begin position="120"/>
        <end position="121"/>
    </location>
    <ligand>
        <name>substrate</name>
    </ligand>
</feature>